<evidence type="ECO:0000313" key="4">
    <source>
        <dbReference type="EMBL" id="KKS23307.1"/>
    </source>
</evidence>
<reference evidence="4 5" key="1">
    <citation type="journal article" date="2015" name="Nature">
        <title>rRNA introns, odd ribosomes, and small enigmatic genomes across a large radiation of phyla.</title>
        <authorList>
            <person name="Brown C.T."/>
            <person name="Hug L.A."/>
            <person name="Thomas B.C."/>
            <person name="Sharon I."/>
            <person name="Castelle C.J."/>
            <person name="Singh A."/>
            <person name="Wilkins M.J."/>
            <person name="Williams K.H."/>
            <person name="Banfield J.F."/>
        </authorList>
    </citation>
    <scope>NUCLEOTIDE SEQUENCE [LARGE SCALE GENOMIC DNA]</scope>
</reference>
<proteinExistence type="inferred from homology"/>
<dbReference type="InterPro" id="IPR031107">
    <property type="entry name" value="Small_HSP"/>
</dbReference>
<feature type="domain" description="SHSP" evidence="3">
    <location>
        <begin position="23"/>
        <end position="135"/>
    </location>
</feature>
<comment type="similarity">
    <text evidence="1 2">Belongs to the small heat shock protein (HSP20) family.</text>
</comment>
<dbReference type="PATRIC" id="fig|1618667.3.peg.715"/>
<comment type="caution">
    <text evidence="4">The sequence shown here is derived from an EMBL/GenBank/DDBJ whole genome shotgun (WGS) entry which is preliminary data.</text>
</comment>
<name>A0A0G0XFU5_9BACT</name>
<sequence>MEDFFNEDGGLDVELAVAKPKPPKQNDGQLTIDVFQTDDDVVIQSTIAGVDPDKDLDISITKDMVTIRGSRSQEQKIKSSDYYYQELYWGAFSRSVILPVDVDTEGAKASYKNGILTIRLPKLEKTRTKKIKITG</sequence>
<protein>
    <submittedName>
        <fullName evidence="4">Protein containing Heat shock protein Hsp20 protein</fullName>
    </submittedName>
</protein>
<dbReference type="EMBL" id="LCCD01000054">
    <property type="protein sequence ID" value="KKS23307.1"/>
    <property type="molecule type" value="Genomic_DNA"/>
</dbReference>
<evidence type="ECO:0000313" key="5">
    <source>
        <dbReference type="Proteomes" id="UP000033856"/>
    </source>
</evidence>
<dbReference type="CDD" id="cd06464">
    <property type="entry name" value="ACD_sHsps-like"/>
    <property type="match status" value="1"/>
</dbReference>
<dbReference type="Gene3D" id="2.60.40.790">
    <property type="match status" value="1"/>
</dbReference>
<dbReference type="InterPro" id="IPR008978">
    <property type="entry name" value="HSP20-like_chaperone"/>
</dbReference>
<dbReference type="AlphaFoldDB" id="A0A0G0XFU5"/>
<evidence type="ECO:0000259" key="3">
    <source>
        <dbReference type="PROSITE" id="PS01031"/>
    </source>
</evidence>
<accession>A0A0G0XFU5</accession>
<gene>
    <name evidence="4" type="ORF">UU83_C0054G0003</name>
</gene>
<organism evidence="4 5">
    <name type="scientific">Candidatus Jorgensenbacteria bacterium GW2011_GWF2_41_8</name>
    <dbReference type="NCBI Taxonomy" id="1618667"/>
    <lineage>
        <taxon>Bacteria</taxon>
        <taxon>Candidatus Joergenseniibacteriota</taxon>
    </lineage>
</organism>
<keyword evidence="4" id="KW-0346">Stress response</keyword>
<dbReference type="PANTHER" id="PTHR11527">
    <property type="entry name" value="HEAT-SHOCK PROTEIN 20 FAMILY MEMBER"/>
    <property type="match status" value="1"/>
</dbReference>
<dbReference type="PROSITE" id="PS01031">
    <property type="entry name" value="SHSP"/>
    <property type="match status" value="1"/>
</dbReference>
<dbReference type="SUPFAM" id="SSF49764">
    <property type="entry name" value="HSP20-like chaperones"/>
    <property type="match status" value="1"/>
</dbReference>
<evidence type="ECO:0000256" key="1">
    <source>
        <dbReference type="PROSITE-ProRule" id="PRU00285"/>
    </source>
</evidence>
<evidence type="ECO:0000256" key="2">
    <source>
        <dbReference type="RuleBase" id="RU003616"/>
    </source>
</evidence>
<dbReference type="Pfam" id="PF00011">
    <property type="entry name" value="HSP20"/>
    <property type="match status" value="1"/>
</dbReference>
<dbReference type="Proteomes" id="UP000033856">
    <property type="component" value="Unassembled WGS sequence"/>
</dbReference>
<dbReference type="InterPro" id="IPR002068">
    <property type="entry name" value="A-crystallin/Hsp20_dom"/>
</dbReference>